<feature type="domain" description="Fibronectin type-III" evidence="3">
    <location>
        <begin position="1122"/>
        <end position="1212"/>
    </location>
</feature>
<feature type="region of interest" description="Disordered" evidence="1">
    <location>
        <begin position="671"/>
        <end position="693"/>
    </location>
</feature>
<feature type="domain" description="Fibronectin type-III" evidence="3">
    <location>
        <begin position="684"/>
        <end position="774"/>
    </location>
</feature>
<evidence type="ECO:0000256" key="1">
    <source>
        <dbReference type="SAM" id="MobiDB-lite"/>
    </source>
</evidence>
<dbReference type="InterPro" id="IPR017853">
    <property type="entry name" value="GH"/>
</dbReference>
<dbReference type="Proteomes" id="UP000426246">
    <property type="component" value="Chromosome"/>
</dbReference>
<dbReference type="InterPro" id="IPR013783">
    <property type="entry name" value="Ig-like_fold"/>
</dbReference>
<evidence type="ECO:0000313" key="5">
    <source>
        <dbReference type="Proteomes" id="UP000426246"/>
    </source>
</evidence>
<dbReference type="SUPFAM" id="SSF49785">
    <property type="entry name" value="Galactose-binding domain-like"/>
    <property type="match status" value="2"/>
</dbReference>
<evidence type="ECO:0000256" key="2">
    <source>
        <dbReference type="SAM" id="SignalP"/>
    </source>
</evidence>
<dbReference type="Gene3D" id="2.60.40.10">
    <property type="entry name" value="Immunoglobulins"/>
    <property type="match status" value="6"/>
</dbReference>
<feature type="chain" id="PRO_5025576687" evidence="2">
    <location>
        <begin position="33"/>
        <end position="1366"/>
    </location>
</feature>
<organism evidence="4 5">
    <name type="scientific">Paenibacillus psychroresistens</name>
    <dbReference type="NCBI Taxonomy" id="1778678"/>
    <lineage>
        <taxon>Bacteria</taxon>
        <taxon>Bacillati</taxon>
        <taxon>Bacillota</taxon>
        <taxon>Bacilli</taxon>
        <taxon>Bacillales</taxon>
        <taxon>Paenibacillaceae</taxon>
        <taxon>Paenibacillus</taxon>
    </lineage>
</organism>
<dbReference type="Gene3D" id="2.60.120.260">
    <property type="entry name" value="Galactose-binding domain-like"/>
    <property type="match status" value="2"/>
</dbReference>
<reference evidence="5" key="1">
    <citation type="submission" date="2018-11" db="EMBL/GenBank/DDBJ databases">
        <title>Complete genome sequence of Paenibacillus sp. ML311-T8.</title>
        <authorList>
            <person name="Nam Y.-D."/>
            <person name="Kang J."/>
            <person name="Chung W.-H."/>
            <person name="Park Y.S."/>
        </authorList>
    </citation>
    <scope>NUCLEOTIDE SEQUENCE [LARGE SCALE GENOMIC DNA]</scope>
    <source>
        <strain evidence="5">ML311-T8</strain>
    </source>
</reference>
<keyword evidence="5" id="KW-1185">Reference proteome</keyword>
<dbReference type="InterPro" id="IPR050713">
    <property type="entry name" value="RTP_Phos/Ushers"/>
</dbReference>
<dbReference type="InterPro" id="IPR008979">
    <property type="entry name" value="Galactose-bd-like_sf"/>
</dbReference>
<feature type="domain" description="Fibronectin type-III" evidence="3">
    <location>
        <begin position="594"/>
        <end position="680"/>
    </location>
</feature>
<feature type="signal peptide" evidence="2">
    <location>
        <begin position="1"/>
        <end position="32"/>
    </location>
</feature>
<dbReference type="SUPFAM" id="SSF51445">
    <property type="entry name" value="(Trans)glycosidases"/>
    <property type="match status" value="1"/>
</dbReference>
<dbReference type="CDD" id="cd00063">
    <property type="entry name" value="FN3"/>
    <property type="match status" value="5"/>
</dbReference>
<dbReference type="Pfam" id="PF00041">
    <property type="entry name" value="fn3"/>
    <property type="match status" value="5"/>
</dbReference>
<dbReference type="Gene3D" id="3.20.20.80">
    <property type="entry name" value="Glycosidases"/>
    <property type="match status" value="1"/>
</dbReference>
<gene>
    <name evidence="4" type="ORF">EHS13_11925</name>
</gene>
<feature type="compositionally biased region" description="Low complexity" evidence="1">
    <location>
        <begin position="676"/>
        <end position="688"/>
    </location>
</feature>
<evidence type="ECO:0000259" key="3">
    <source>
        <dbReference type="PROSITE" id="PS50853"/>
    </source>
</evidence>
<proteinExistence type="predicted"/>
<dbReference type="PANTHER" id="PTHR46957:SF3">
    <property type="entry name" value="CYTOKINE RECEPTOR"/>
    <property type="match status" value="1"/>
</dbReference>
<protein>
    <submittedName>
        <fullName evidence="4">DUF5060 domain-containing protein</fullName>
    </submittedName>
</protein>
<dbReference type="InterPro" id="IPR003961">
    <property type="entry name" value="FN3_dom"/>
</dbReference>
<sequence length="1366" mass="144507">MSKRFTKIMFVWCMSFALLVGGLSLGAPKASAATVFSNVSANTTTPAQYDKYELDFDLSSTYANPYNPDEVDIRAYFLTPSGQTEVVPGFYNKSSSPKWAVRYAPRLIGNYSVYIKVTDGSGVGQSATYTFTSGGPGTNRGFMGVSGNRFVDSFGKQLTLIGTNYAWGTPSEILTAMPQYKAAKMNIMRVWQSVWWGNYALEWGPTVTTQNGITMNYEGIGKYQNDNLARTDTLIETAAANNIYVMLTVNSFGDFYYDWPQNAYNTANGGPASWSENNTNFWTNATAIDYQKKLLRYTFARWGYSRGLGMLEYWNESDNRVDTDATTRGNWHTTVDNYWKSWDFYDRPTTTSFAWKDHVGFGQTTWSTLPTMDTVNLHDYNTSANAMDNWELNIKNMLSTFGNRPAFIGEVGKTGGDQTSDPQMPNFVHDSVWGPVFRAGAAGTSLWWIFETGFNVPANYKAIYTAFANFIQPEEQYLPSEPFVDYGAQANSTKVGAFKNGDRGLLWINNTTATYNVTNPSTISGMSFTLPGMNNGTYDITYFNTVTGTNISTTTATVSTGSLVISSIPSFTRDIAIKVVRQGSGVVDTQVPTVPTNLTSPSKTDLSVNLSWSGSTDNVGVTGYDIYRGATLAGSTAGGTTFVATGLTANTAYSFTVKAKDSAGNISAASTALSVTTNPPDTTAPTAPSGLTSPSKLDVSVNLSWTASTDNVGVTAYDVYRNGSLVGSSSGTVTVFTATGLTASTAYTFTVKARDAASNVSAASNSLSVTTMAPIAQNMLQNPGFETDDGYGSVNQWTCEQTFYCSRDTSIKRTGNSSLRWSGSSGAWFGTLQDVAATAGTTYTFDGYVNITATTGELNVKLQFLNSAGTIIADNNSAIFTAVTAGWVNVHGAYVAPAGTAKVRVYPYIRGLNGTMYFDDFSVTGGSGGGDTTAPTAPTGLTSPSKTATSVNLSWTASTDNVGVVGYDIYNGVSLAGTTTGATTITISGLTASTAYSFTVKARDAASNTSVASNALSVTTNASADTTAPSAPAGLTSPAKTTTSVSLSWTASTDNVAVTGYDIYRGATLAGSTTGATTYTVTGLTANTAYSFTVKAKDAAGNISVASSALSITTNAVADTTAPSAPTALNSPSKTSTMVTLSWTASTDNVSVTGYDVYRGATLAGSTVGAATTFTASGLTPSTAYSFTVKAKDAANNISAASSALSVTTNAASVANLLINPGFETLAADGKPDTWICEQTYYCYTDTAIKRSGTRSLRIDGNSGPWFAVYQAVSGTPAKIYTFDGYLNIVSNNGSKIDIKVQFLNSAGSVIGDNLVTSFDGTTTSGFVNLHGAYTAPANTATVRVFINFTNMRAVMYFDDMSLTSN</sequence>
<evidence type="ECO:0000313" key="4">
    <source>
        <dbReference type="EMBL" id="QGQ95536.1"/>
    </source>
</evidence>
<dbReference type="OrthoDB" id="9792152at2"/>
<dbReference type="RefSeq" id="WP_155700573.1">
    <property type="nucleotide sequence ID" value="NZ_CP034235.1"/>
</dbReference>
<dbReference type="PANTHER" id="PTHR46957">
    <property type="entry name" value="CYTOKINE RECEPTOR"/>
    <property type="match status" value="1"/>
</dbReference>
<dbReference type="GO" id="GO:0016020">
    <property type="term" value="C:membrane"/>
    <property type="evidence" value="ECO:0007669"/>
    <property type="project" value="UniProtKB-SubCell"/>
</dbReference>
<feature type="domain" description="Fibronectin type-III" evidence="3">
    <location>
        <begin position="934"/>
        <end position="1023"/>
    </location>
</feature>
<dbReference type="InterPro" id="IPR032260">
    <property type="entry name" value="DUF5060"/>
</dbReference>
<dbReference type="KEGG" id="ppsc:EHS13_11925"/>
<dbReference type="PROSITE" id="PS50853">
    <property type="entry name" value="FN3"/>
    <property type="match status" value="5"/>
</dbReference>
<dbReference type="SMART" id="SM00060">
    <property type="entry name" value="FN3"/>
    <property type="match status" value="5"/>
</dbReference>
<keyword evidence="2" id="KW-0732">Signal</keyword>
<dbReference type="SUPFAM" id="SSF49265">
    <property type="entry name" value="Fibronectin type III"/>
    <property type="match status" value="3"/>
</dbReference>
<feature type="domain" description="Fibronectin type-III" evidence="3">
    <location>
        <begin position="1031"/>
        <end position="1117"/>
    </location>
</feature>
<dbReference type="Pfam" id="PF16586">
    <property type="entry name" value="DUF5060"/>
    <property type="match status" value="1"/>
</dbReference>
<dbReference type="EMBL" id="CP034235">
    <property type="protein sequence ID" value="QGQ95536.1"/>
    <property type="molecule type" value="Genomic_DNA"/>
</dbReference>
<dbReference type="InterPro" id="IPR036116">
    <property type="entry name" value="FN3_sf"/>
</dbReference>
<name>A0A6B8RJG6_9BACL</name>
<accession>A0A6B8RJG6</accession>